<dbReference type="PANTHER" id="PTHR44688:SF16">
    <property type="entry name" value="DNA-BINDING TRANSCRIPTIONAL ACTIVATOR DEVR_DOSR"/>
    <property type="match status" value="1"/>
</dbReference>
<name>A0ABS9UP28_9BACT</name>
<organism evidence="7 8">
    <name type="scientific">Belliella calami</name>
    <dbReference type="NCBI Taxonomy" id="2923436"/>
    <lineage>
        <taxon>Bacteria</taxon>
        <taxon>Pseudomonadati</taxon>
        <taxon>Bacteroidota</taxon>
        <taxon>Cytophagia</taxon>
        <taxon>Cytophagales</taxon>
        <taxon>Cyclobacteriaceae</taxon>
        <taxon>Belliella</taxon>
    </lineage>
</organism>
<dbReference type="SMART" id="SM00421">
    <property type="entry name" value="HTH_LUXR"/>
    <property type="match status" value="1"/>
</dbReference>
<dbReference type="InterPro" id="IPR000792">
    <property type="entry name" value="Tscrpt_reg_LuxR_C"/>
</dbReference>
<dbReference type="Gene3D" id="3.40.50.2300">
    <property type="match status" value="1"/>
</dbReference>
<reference evidence="7" key="1">
    <citation type="submission" date="2022-03" db="EMBL/GenBank/DDBJ databases">
        <title>De novo assembled genomes of Belliella spp. (Cyclobacteriaceae) strains.</title>
        <authorList>
            <person name="Szabo A."/>
            <person name="Korponai K."/>
            <person name="Felfoldi T."/>
        </authorList>
    </citation>
    <scope>NUCLEOTIDE SEQUENCE</scope>
    <source>
        <strain evidence="7">DSM 107340</strain>
    </source>
</reference>
<protein>
    <submittedName>
        <fullName evidence="7">LuxR C-terminal-related transcriptional regulator</fullName>
    </submittedName>
</protein>
<dbReference type="EMBL" id="JAKZGS010000007">
    <property type="protein sequence ID" value="MCH7398376.1"/>
    <property type="molecule type" value="Genomic_DNA"/>
</dbReference>
<dbReference type="InterPro" id="IPR036388">
    <property type="entry name" value="WH-like_DNA-bd_sf"/>
</dbReference>
<dbReference type="InterPro" id="IPR011006">
    <property type="entry name" value="CheY-like_superfamily"/>
</dbReference>
<dbReference type="PROSITE" id="PS50110">
    <property type="entry name" value="RESPONSE_REGULATORY"/>
    <property type="match status" value="1"/>
</dbReference>
<keyword evidence="8" id="KW-1185">Reference proteome</keyword>
<dbReference type="CDD" id="cd06170">
    <property type="entry name" value="LuxR_C_like"/>
    <property type="match status" value="1"/>
</dbReference>
<evidence type="ECO:0000256" key="3">
    <source>
        <dbReference type="ARBA" id="ARBA00023163"/>
    </source>
</evidence>
<evidence type="ECO:0000256" key="4">
    <source>
        <dbReference type="PROSITE-ProRule" id="PRU00169"/>
    </source>
</evidence>
<dbReference type="PROSITE" id="PS50043">
    <property type="entry name" value="HTH_LUXR_2"/>
    <property type="match status" value="1"/>
</dbReference>
<comment type="caution">
    <text evidence="4">Lacks conserved residue(s) required for the propagation of feature annotation.</text>
</comment>
<evidence type="ECO:0000259" key="5">
    <source>
        <dbReference type="PROSITE" id="PS50043"/>
    </source>
</evidence>
<dbReference type="PANTHER" id="PTHR44688">
    <property type="entry name" value="DNA-BINDING TRANSCRIPTIONAL ACTIVATOR DEVR_DOSR"/>
    <property type="match status" value="1"/>
</dbReference>
<dbReference type="Proteomes" id="UP001165488">
    <property type="component" value="Unassembled WGS sequence"/>
</dbReference>
<feature type="domain" description="HTH luxR-type" evidence="5">
    <location>
        <begin position="261"/>
        <end position="322"/>
    </location>
</feature>
<keyword evidence="2" id="KW-0238">DNA-binding</keyword>
<evidence type="ECO:0000256" key="1">
    <source>
        <dbReference type="ARBA" id="ARBA00023015"/>
    </source>
</evidence>
<dbReference type="SUPFAM" id="SSF46894">
    <property type="entry name" value="C-terminal effector domain of the bipartite response regulators"/>
    <property type="match status" value="1"/>
</dbReference>
<sequence>MNRFNTTILLIGLGENQSKVLGGFLESKGFLVYSASNERNAELIINQEIVHLVVCNQVLESENSISFFLKIKPLLKLKNIPFFFLVNEFNKDDILVSLELGVSNFIFAPFSYESILSKIQNEFDKKASANFSLNPDFDSYFNENTIPLIFIHKEKVKLLNPVFFNVLGEVSEQFYDQKLKDVFDINGTENNSFRFKRFESSLTKYCKLKHVKVLKGKELYFDLFLLKDDNKDIIVQATISTNTCKVVHINSRIDGAPVNLDKLANAKLTKREKQIFNLSASGLPIKIIAQELKLSARTIEKHRSNIMEKVGAKNMIEAIRNL</sequence>
<dbReference type="PRINTS" id="PR00038">
    <property type="entry name" value="HTHLUXR"/>
</dbReference>
<dbReference type="Pfam" id="PF00196">
    <property type="entry name" value="GerE"/>
    <property type="match status" value="1"/>
</dbReference>
<dbReference type="RefSeq" id="WP_241274890.1">
    <property type="nucleotide sequence ID" value="NZ_JAKZGS010000007.1"/>
</dbReference>
<evidence type="ECO:0000256" key="2">
    <source>
        <dbReference type="ARBA" id="ARBA00023125"/>
    </source>
</evidence>
<accession>A0ABS9UP28</accession>
<gene>
    <name evidence="7" type="ORF">MM236_10265</name>
</gene>
<dbReference type="InterPro" id="IPR016032">
    <property type="entry name" value="Sig_transdc_resp-reg_C-effctor"/>
</dbReference>
<proteinExistence type="predicted"/>
<comment type="caution">
    <text evidence="7">The sequence shown here is derived from an EMBL/GenBank/DDBJ whole genome shotgun (WGS) entry which is preliminary data.</text>
</comment>
<dbReference type="SUPFAM" id="SSF52172">
    <property type="entry name" value="CheY-like"/>
    <property type="match status" value="1"/>
</dbReference>
<keyword evidence="3" id="KW-0804">Transcription</keyword>
<feature type="domain" description="Response regulatory" evidence="6">
    <location>
        <begin position="7"/>
        <end position="123"/>
    </location>
</feature>
<evidence type="ECO:0000313" key="7">
    <source>
        <dbReference type="EMBL" id="MCH7398376.1"/>
    </source>
</evidence>
<dbReference type="Gene3D" id="1.10.10.10">
    <property type="entry name" value="Winged helix-like DNA-binding domain superfamily/Winged helix DNA-binding domain"/>
    <property type="match status" value="1"/>
</dbReference>
<evidence type="ECO:0000259" key="6">
    <source>
        <dbReference type="PROSITE" id="PS50110"/>
    </source>
</evidence>
<dbReference type="InterPro" id="IPR001789">
    <property type="entry name" value="Sig_transdc_resp-reg_receiver"/>
</dbReference>
<evidence type="ECO:0000313" key="8">
    <source>
        <dbReference type="Proteomes" id="UP001165488"/>
    </source>
</evidence>
<keyword evidence="1" id="KW-0805">Transcription regulation</keyword>